<organism evidence="1 2">
    <name type="scientific">Nitrolancea hollandica Lb</name>
    <dbReference type="NCBI Taxonomy" id="1129897"/>
    <lineage>
        <taxon>Bacteria</taxon>
        <taxon>Pseudomonadati</taxon>
        <taxon>Thermomicrobiota</taxon>
        <taxon>Thermomicrobia</taxon>
        <taxon>Sphaerobacterales</taxon>
        <taxon>Sphaerobacterineae</taxon>
        <taxon>Sphaerobacteraceae</taxon>
        <taxon>Nitrolancea</taxon>
    </lineage>
</organism>
<dbReference type="RefSeq" id="WP_008480267.1">
    <property type="nucleotide sequence ID" value="NZ_CAGS01000437.1"/>
</dbReference>
<accession>I4EL32</accession>
<name>I4EL32_9BACT</name>
<protein>
    <submittedName>
        <fullName evidence="1">Uncharacterized protein</fullName>
    </submittedName>
</protein>
<gene>
    <name evidence="1" type="ORF">NITHO_4920005</name>
</gene>
<comment type="caution">
    <text evidence="1">The sequence shown here is derived from an EMBL/GenBank/DDBJ whole genome shotgun (WGS) entry which is preliminary data.</text>
</comment>
<proteinExistence type="predicted"/>
<dbReference type="AlphaFoldDB" id="I4EL32"/>
<dbReference type="Proteomes" id="UP000004221">
    <property type="component" value="Unassembled WGS sequence"/>
</dbReference>
<reference evidence="1 2" key="1">
    <citation type="journal article" date="2012" name="ISME J.">
        <title>Nitrification expanded: discovery, physiology and genomics of a nitrite-oxidizing bacterium from the phylum Chloroflexi.</title>
        <authorList>
            <person name="Sorokin D.Y."/>
            <person name="Lucker S."/>
            <person name="Vejmelkova D."/>
            <person name="Kostrikina N.A."/>
            <person name="Kleerebezem R."/>
            <person name="Rijpstra W.I."/>
            <person name="Damste J.S."/>
            <person name="Le Paslier D."/>
            <person name="Muyzer G."/>
            <person name="Wagner M."/>
            <person name="van Loosdrecht M.C."/>
            <person name="Daims H."/>
        </authorList>
    </citation>
    <scope>NUCLEOTIDE SEQUENCE [LARGE SCALE GENOMIC DNA]</scope>
    <source>
        <strain evidence="2">none</strain>
    </source>
</reference>
<dbReference type="EMBL" id="CAGS01000437">
    <property type="protein sequence ID" value="CCF85394.1"/>
    <property type="molecule type" value="Genomic_DNA"/>
</dbReference>
<keyword evidence="2" id="KW-1185">Reference proteome</keyword>
<evidence type="ECO:0000313" key="1">
    <source>
        <dbReference type="EMBL" id="CCF85394.1"/>
    </source>
</evidence>
<sequence length="121" mass="13671">MSEPSADEIVGIFEKYGYTGCTRLFHQVDEKNQICSVCAVGALIREHFGEEGLRKLPDGPLFKLSVTIQVPLAWIIGLMHGFDGDSTETLYFGQSRENFLRGHTVGVEVRRRVFRLEESHV</sequence>
<evidence type="ECO:0000313" key="2">
    <source>
        <dbReference type="Proteomes" id="UP000004221"/>
    </source>
</evidence>